<dbReference type="InterPro" id="IPR010994">
    <property type="entry name" value="RuvA_2-like"/>
</dbReference>
<dbReference type="NCBIfam" id="NF005932">
    <property type="entry name" value="PRK07956.1"/>
    <property type="match status" value="1"/>
</dbReference>
<dbReference type="Gene3D" id="1.10.150.20">
    <property type="entry name" value="5' to 3' exonuclease, C-terminal subdomain"/>
    <property type="match status" value="2"/>
</dbReference>
<comment type="cofactor">
    <cofactor evidence="10">
        <name>Mg(2+)</name>
        <dbReference type="ChEBI" id="CHEBI:18420"/>
    </cofactor>
    <cofactor evidence="10">
        <name>Mn(2+)</name>
        <dbReference type="ChEBI" id="CHEBI:29035"/>
    </cofactor>
</comment>
<keyword evidence="8 10" id="KW-0234">DNA repair</keyword>
<dbReference type="Pfam" id="PF00533">
    <property type="entry name" value="BRCT"/>
    <property type="match status" value="1"/>
</dbReference>
<dbReference type="Gene3D" id="6.20.10.30">
    <property type="match status" value="1"/>
</dbReference>
<evidence type="ECO:0000256" key="4">
    <source>
        <dbReference type="ARBA" id="ARBA00022763"/>
    </source>
</evidence>
<evidence type="ECO:0000256" key="11">
    <source>
        <dbReference type="RuleBase" id="RU000618"/>
    </source>
</evidence>
<feature type="domain" description="BRCT" evidence="12">
    <location>
        <begin position="616"/>
        <end position="698"/>
    </location>
</feature>
<dbReference type="Gene3D" id="3.40.50.10190">
    <property type="entry name" value="BRCT domain"/>
    <property type="match status" value="1"/>
</dbReference>
<dbReference type="Pfam" id="PF12826">
    <property type="entry name" value="HHH_2"/>
    <property type="match status" value="1"/>
</dbReference>
<evidence type="ECO:0000313" key="14">
    <source>
        <dbReference type="Proteomes" id="UP001220064"/>
    </source>
</evidence>
<dbReference type="InterPro" id="IPR018239">
    <property type="entry name" value="DNA_ligase_AS"/>
</dbReference>
<dbReference type="GO" id="GO:0003911">
    <property type="term" value="F:DNA ligase (NAD+) activity"/>
    <property type="evidence" value="ECO:0007669"/>
    <property type="project" value="UniProtKB-EC"/>
</dbReference>
<dbReference type="Proteomes" id="UP001220064">
    <property type="component" value="Chromosome"/>
</dbReference>
<evidence type="ECO:0000256" key="7">
    <source>
        <dbReference type="ARBA" id="ARBA00023027"/>
    </source>
</evidence>
<dbReference type="InterPro" id="IPR041663">
    <property type="entry name" value="DisA/LigA_HHH"/>
</dbReference>
<evidence type="ECO:0000256" key="2">
    <source>
        <dbReference type="ARBA" id="ARBA00022705"/>
    </source>
</evidence>
<dbReference type="InterPro" id="IPR012340">
    <property type="entry name" value="NA-bd_OB-fold"/>
</dbReference>
<feature type="binding site" evidence="10">
    <location>
        <begin position="105"/>
        <end position="106"/>
    </location>
    <ligand>
        <name>NAD(+)</name>
        <dbReference type="ChEBI" id="CHEBI:57540"/>
    </ligand>
</feature>
<dbReference type="PIRSF" id="PIRSF001604">
    <property type="entry name" value="LigA"/>
    <property type="match status" value="1"/>
</dbReference>
<dbReference type="Pfam" id="PF01653">
    <property type="entry name" value="DNA_ligase_aden"/>
    <property type="match status" value="1"/>
</dbReference>
<dbReference type="SUPFAM" id="SSF52113">
    <property type="entry name" value="BRCT domain"/>
    <property type="match status" value="1"/>
</dbReference>
<feature type="binding site" evidence="10">
    <location>
        <position position="309"/>
    </location>
    <ligand>
        <name>NAD(+)</name>
        <dbReference type="ChEBI" id="CHEBI:57540"/>
    </ligand>
</feature>
<keyword evidence="3 10" id="KW-0479">Metal-binding</keyword>
<dbReference type="Pfam" id="PF03119">
    <property type="entry name" value="DNA_ligase_ZBD"/>
    <property type="match status" value="1"/>
</dbReference>
<gene>
    <name evidence="10 13" type="primary">ligA</name>
    <name evidence="13" type="ORF">CMASS_04565</name>
</gene>
<feature type="binding site" evidence="10">
    <location>
        <position position="193"/>
    </location>
    <ligand>
        <name>NAD(+)</name>
        <dbReference type="ChEBI" id="CHEBI:57540"/>
    </ligand>
</feature>
<dbReference type="PROSITE" id="PS01056">
    <property type="entry name" value="DNA_LIGASE_N2"/>
    <property type="match status" value="1"/>
</dbReference>
<dbReference type="EMBL" id="CP063189">
    <property type="protein sequence ID" value="WCZ32363.1"/>
    <property type="molecule type" value="Genomic_DNA"/>
</dbReference>
<keyword evidence="4 10" id="KW-0227">DNA damage</keyword>
<feature type="binding site" evidence="10">
    <location>
        <position position="153"/>
    </location>
    <ligand>
        <name>NAD(+)</name>
        <dbReference type="ChEBI" id="CHEBI:57540"/>
    </ligand>
</feature>
<evidence type="ECO:0000256" key="1">
    <source>
        <dbReference type="ARBA" id="ARBA00022598"/>
    </source>
</evidence>
<keyword evidence="5 10" id="KW-0862">Zinc</keyword>
<dbReference type="Pfam" id="PF03120">
    <property type="entry name" value="OB_DNA_ligase"/>
    <property type="match status" value="1"/>
</dbReference>
<comment type="function">
    <text evidence="10">DNA ligase that catalyzes the formation of phosphodiester linkages between 5'-phosphoryl and 3'-hydroxyl groups in double-stranded DNA using NAD as a coenzyme and as the energy source for the reaction. It is essential for DNA replication and repair of damaged DNA.</text>
</comment>
<dbReference type="PANTHER" id="PTHR23389">
    <property type="entry name" value="CHROMOSOME TRANSMISSION FIDELITY FACTOR 18"/>
    <property type="match status" value="1"/>
</dbReference>
<feature type="binding site" evidence="10">
    <location>
        <position position="452"/>
    </location>
    <ligand>
        <name>Zn(2+)</name>
        <dbReference type="ChEBI" id="CHEBI:29105"/>
    </ligand>
</feature>
<feature type="active site" description="N6-AMP-lysine intermediate" evidence="10">
    <location>
        <position position="132"/>
    </location>
</feature>
<proteinExistence type="inferred from homology"/>
<dbReference type="SUPFAM" id="SSF47781">
    <property type="entry name" value="RuvA domain 2-like"/>
    <property type="match status" value="1"/>
</dbReference>
<dbReference type="InterPro" id="IPR033136">
    <property type="entry name" value="DNA_ligase_CS"/>
</dbReference>
<dbReference type="InterPro" id="IPR013839">
    <property type="entry name" value="DNAligase_adenylation"/>
</dbReference>
<dbReference type="CDD" id="cd00114">
    <property type="entry name" value="LIGANc"/>
    <property type="match status" value="1"/>
</dbReference>
<keyword evidence="2 10" id="KW-0235">DNA replication</keyword>
<dbReference type="SUPFAM" id="SSF56091">
    <property type="entry name" value="DNA ligase/mRNA capping enzyme, catalytic domain"/>
    <property type="match status" value="1"/>
</dbReference>
<evidence type="ECO:0000259" key="12">
    <source>
        <dbReference type="PROSITE" id="PS50172"/>
    </source>
</evidence>
<sequence>MGLAPWARPARDILDWCAVTSAETSNPQKEWNELAQEVRRHRELYYNGEPVIPDADFDKLFQRLLQLEDEHPELAVPDSPTRQVGAAPQENSSFADVEHLQRMTSLDNVFSAGELQNWLDRTPADAYLTELKIDGLSIDLVYRDGRLERAATRGDGRVGEDITVNAKVIEDIPHELSGSDEYPVPELVEVCGEVYMRPEDFEDINAERVAAGKDPFANPRNSAAGGLRMKDPADVKKRRLRMVCHGIGAREGFTPASQHDAYLALEAWGLPVSPYTERVTSAKEVQEKVEYWADHRHDAVFEMDGLVVKVDDLASQRSLGATARAPRWAIAYKYPPEEVTTKLLDIEASVGRTGRVTPFAIMEPVRVSGSTVSMATLHNQSEVKRKGVLVGDTVVIRKAGEIIPEVLGPVVEKRDGTEKEWVFPKECPSCGSTLAPQKEGDADWRCPNTRSCPAQLGARLEYIAGRGAFDIEALGEKGARDLINSGVLEDESGLFDLTTEDLEKSQAYTTKKGTVNAAGKKLLDNLDTAKDTDLWRVLVALSIRYVGPTAAQAIATRYGSLAAAREADLNHLAETEGVGKVIAESFHEWFQVDWHRNIVDRWEKAGVRMEVDASSRPEQTLEGVTVVVTGTLENFSRDEAKEAIVTRGGKATGSVSKKTDYVVVGDNAGSKEQKARDLGITILNEEQFATLLETGTAG</sequence>
<keyword evidence="10" id="KW-0464">Manganese</keyword>
<evidence type="ECO:0000256" key="3">
    <source>
        <dbReference type="ARBA" id="ARBA00022723"/>
    </source>
</evidence>
<comment type="catalytic activity">
    <reaction evidence="9 10 11">
        <text>NAD(+) + (deoxyribonucleotide)n-3'-hydroxyl + 5'-phospho-(deoxyribonucleotide)m = (deoxyribonucleotide)n+m + AMP + beta-nicotinamide D-nucleotide.</text>
        <dbReference type="EC" id="6.5.1.2"/>
    </reaction>
</comment>
<organism evidence="13 14">
    <name type="scientific">Corynebacterium massiliense DSM 45435</name>
    <dbReference type="NCBI Taxonomy" id="1121364"/>
    <lineage>
        <taxon>Bacteria</taxon>
        <taxon>Bacillati</taxon>
        <taxon>Actinomycetota</taxon>
        <taxon>Actinomycetes</taxon>
        <taxon>Mycobacteriales</taxon>
        <taxon>Corynebacteriaceae</taxon>
        <taxon>Corynebacterium</taxon>
    </lineage>
</organism>
<dbReference type="NCBIfam" id="TIGR00575">
    <property type="entry name" value="dnlj"/>
    <property type="match status" value="1"/>
</dbReference>
<dbReference type="SMART" id="SM00532">
    <property type="entry name" value="LIGANc"/>
    <property type="match status" value="1"/>
</dbReference>
<accession>A0ABY7U6N6</accession>
<protein>
    <recommendedName>
        <fullName evidence="10 11">DNA ligase</fullName>
        <ecNumber evidence="10 11">6.5.1.2</ecNumber>
    </recommendedName>
    <alternativeName>
        <fullName evidence="10">Polydeoxyribonucleotide synthase [NAD(+)]</fullName>
    </alternativeName>
</protein>
<reference evidence="13 14" key="1">
    <citation type="submission" date="2020-10" db="EMBL/GenBank/DDBJ databases">
        <title>Complete genome sequence of Corynebacterium massiliense DSM 45435, type strain of Corynebacterium massiliense.</title>
        <authorList>
            <person name="Busche T."/>
            <person name="Kalinowski J."/>
            <person name="Ruckert C."/>
        </authorList>
    </citation>
    <scope>NUCLEOTIDE SEQUENCE [LARGE SCALE GENOMIC DNA]</scope>
    <source>
        <strain evidence="13 14">DSM 45435</strain>
    </source>
</reference>
<dbReference type="InterPro" id="IPR004150">
    <property type="entry name" value="NAD_DNA_ligase_OB"/>
</dbReference>
<keyword evidence="1 10" id="KW-0436">Ligase</keyword>
<dbReference type="InterPro" id="IPR001679">
    <property type="entry name" value="DNA_ligase"/>
</dbReference>
<comment type="similarity">
    <text evidence="10">Belongs to the NAD-dependent DNA ligase family. LigA subfamily.</text>
</comment>
<feature type="binding site" evidence="10">
    <location>
        <position position="446"/>
    </location>
    <ligand>
        <name>Zn(2+)</name>
        <dbReference type="ChEBI" id="CHEBI:29105"/>
    </ligand>
</feature>
<dbReference type="SMART" id="SM00292">
    <property type="entry name" value="BRCT"/>
    <property type="match status" value="1"/>
</dbReference>
<dbReference type="PROSITE" id="PS01055">
    <property type="entry name" value="DNA_LIGASE_N1"/>
    <property type="match status" value="1"/>
</dbReference>
<dbReference type="Gene3D" id="3.30.470.30">
    <property type="entry name" value="DNA ligase/mRNA capping enzyme"/>
    <property type="match status" value="1"/>
</dbReference>
<evidence type="ECO:0000256" key="8">
    <source>
        <dbReference type="ARBA" id="ARBA00023204"/>
    </source>
</evidence>
<dbReference type="PANTHER" id="PTHR23389:SF9">
    <property type="entry name" value="DNA LIGASE"/>
    <property type="match status" value="1"/>
</dbReference>
<dbReference type="InterPro" id="IPR013840">
    <property type="entry name" value="DNAligase_N"/>
</dbReference>
<dbReference type="HAMAP" id="MF_01588">
    <property type="entry name" value="DNA_ligase_A"/>
    <property type="match status" value="1"/>
</dbReference>
<evidence type="ECO:0000256" key="5">
    <source>
        <dbReference type="ARBA" id="ARBA00022833"/>
    </source>
</evidence>
<dbReference type="CDD" id="cd17748">
    <property type="entry name" value="BRCT_DNA_ligase_like"/>
    <property type="match status" value="1"/>
</dbReference>
<feature type="binding site" evidence="10">
    <location>
        <position position="430"/>
    </location>
    <ligand>
        <name>Zn(2+)</name>
        <dbReference type="ChEBI" id="CHEBI:29105"/>
    </ligand>
</feature>
<evidence type="ECO:0000256" key="10">
    <source>
        <dbReference type="HAMAP-Rule" id="MF_01588"/>
    </source>
</evidence>
<keyword evidence="7 10" id="KW-0520">NAD</keyword>
<dbReference type="PROSITE" id="PS50172">
    <property type="entry name" value="BRCT"/>
    <property type="match status" value="1"/>
</dbReference>
<keyword evidence="6 10" id="KW-0460">Magnesium</keyword>
<dbReference type="Gene3D" id="2.40.50.140">
    <property type="entry name" value="Nucleic acid-binding proteins"/>
    <property type="match status" value="1"/>
</dbReference>
<feature type="binding site" evidence="10">
    <location>
        <position position="333"/>
    </location>
    <ligand>
        <name>NAD(+)</name>
        <dbReference type="ChEBI" id="CHEBI:57540"/>
    </ligand>
</feature>
<keyword evidence="14" id="KW-1185">Reference proteome</keyword>
<dbReference type="InterPro" id="IPR001357">
    <property type="entry name" value="BRCT_dom"/>
</dbReference>
<evidence type="ECO:0000256" key="9">
    <source>
        <dbReference type="ARBA" id="ARBA00034005"/>
    </source>
</evidence>
<dbReference type="SUPFAM" id="SSF50249">
    <property type="entry name" value="Nucleic acid-binding proteins"/>
    <property type="match status" value="1"/>
</dbReference>
<dbReference type="InterPro" id="IPR036420">
    <property type="entry name" value="BRCT_dom_sf"/>
</dbReference>
<evidence type="ECO:0000256" key="6">
    <source>
        <dbReference type="ARBA" id="ARBA00022842"/>
    </source>
</evidence>
<feature type="binding site" evidence="10">
    <location>
        <position position="427"/>
    </location>
    <ligand>
        <name>Zn(2+)</name>
        <dbReference type="ChEBI" id="CHEBI:29105"/>
    </ligand>
</feature>
<name>A0ABY7U6N6_9CORY</name>
<dbReference type="EC" id="6.5.1.2" evidence="10 11"/>
<dbReference type="Gene3D" id="1.10.287.610">
    <property type="entry name" value="Helix hairpin bin"/>
    <property type="match status" value="1"/>
</dbReference>
<feature type="binding site" evidence="10">
    <location>
        <begin position="54"/>
        <end position="58"/>
    </location>
    <ligand>
        <name>NAD(+)</name>
        <dbReference type="ChEBI" id="CHEBI:57540"/>
    </ligand>
</feature>
<evidence type="ECO:0000313" key="13">
    <source>
        <dbReference type="EMBL" id="WCZ32363.1"/>
    </source>
</evidence>
<feature type="binding site" evidence="10">
    <location>
        <position position="130"/>
    </location>
    <ligand>
        <name>NAD(+)</name>
        <dbReference type="ChEBI" id="CHEBI:57540"/>
    </ligand>
</feature>
<dbReference type="InterPro" id="IPR004149">
    <property type="entry name" value="Znf_DNAligase_C4"/>
</dbReference>